<protein>
    <submittedName>
        <fullName evidence="1">Uncharacterized protein</fullName>
    </submittedName>
</protein>
<dbReference type="Proteomes" id="UP000255163">
    <property type="component" value="Unassembled WGS sequence"/>
</dbReference>
<accession>A0A376F405</accession>
<dbReference type="RefSeq" id="WP_001569532.1">
    <property type="nucleotide sequence ID" value="NZ_CP011864.1"/>
</dbReference>
<name>A0A376F405_ENTAS</name>
<dbReference type="AlphaFoldDB" id="A0A376F405"/>
<gene>
    <name evidence="1" type="ORF">NCTC12123_00096</name>
</gene>
<evidence type="ECO:0000313" key="1">
    <source>
        <dbReference type="EMBL" id="STD17565.1"/>
    </source>
</evidence>
<reference evidence="1 2" key="1">
    <citation type="submission" date="2018-06" db="EMBL/GenBank/DDBJ databases">
        <authorList>
            <consortium name="Pathogen Informatics"/>
            <person name="Doyle S."/>
        </authorList>
    </citation>
    <scope>NUCLEOTIDE SEQUENCE [LARGE SCALE GENOMIC DNA]</scope>
    <source>
        <strain evidence="1 2">NCTC12123</strain>
    </source>
</reference>
<organism evidence="1 2">
    <name type="scientific">Enterobacter asburiae</name>
    <dbReference type="NCBI Taxonomy" id="61645"/>
    <lineage>
        <taxon>Bacteria</taxon>
        <taxon>Pseudomonadati</taxon>
        <taxon>Pseudomonadota</taxon>
        <taxon>Gammaproteobacteria</taxon>
        <taxon>Enterobacterales</taxon>
        <taxon>Enterobacteriaceae</taxon>
        <taxon>Enterobacter</taxon>
        <taxon>Enterobacter cloacae complex</taxon>
    </lineage>
</organism>
<sequence length="75" mass="8665">MKIEHTTVMIDKSLDDAIMDLKRREKIKRTNDNFIAMLKGEKHIVSFEAAQEADFEMAEAIMSYFKSPTKANNNI</sequence>
<dbReference type="EMBL" id="UFYI01000005">
    <property type="protein sequence ID" value="STD17565.1"/>
    <property type="molecule type" value="Genomic_DNA"/>
</dbReference>
<evidence type="ECO:0000313" key="2">
    <source>
        <dbReference type="Proteomes" id="UP000255163"/>
    </source>
</evidence>
<proteinExistence type="predicted"/>